<accession>A0A540X1Q4</accession>
<name>A0A540X1Q4_9BACT</name>
<dbReference type="RefSeq" id="WP_141643184.1">
    <property type="nucleotide sequence ID" value="NZ_VIFM01000050.1"/>
</dbReference>
<reference evidence="1 2" key="1">
    <citation type="submission" date="2019-06" db="EMBL/GenBank/DDBJ databases">
        <authorList>
            <person name="Livingstone P."/>
            <person name="Whitworth D."/>
        </authorList>
    </citation>
    <scope>NUCLEOTIDE SEQUENCE [LARGE SCALE GENOMIC DNA]</scope>
    <source>
        <strain evidence="1 2">AM401</strain>
    </source>
</reference>
<evidence type="ECO:0000313" key="2">
    <source>
        <dbReference type="Proteomes" id="UP000315369"/>
    </source>
</evidence>
<organism evidence="1 2">
    <name type="scientific">Myxococcus llanfairpwllgwyngyllgogerychwyrndrobwllllantysiliogogogochensis</name>
    <dbReference type="NCBI Taxonomy" id="2590453"/>
    <lineage>
        <taxon>Bacteria</taxon>
        <taxon>Pseudomonadati</taxon>
        <taxon>Myxococcota</taxon>
        <taxon>Myxococcia</taxon>
        <taxon>Myxococcales</taxon>
        <taxon>Cystobacterineae</taxon>
        <taxon>Myxococcaceae</taxon>
        <taxon>Myxococcus</taxon>
    </lineage>
</organism>
<dbReference type="AlphaFoldDB" id="A0A540X1Q4"/>
<evidence type="ECO:0000313" key="1">
    <source>
        <dbReference type="EMBL" id="TQF15143.1"/>
    </source>
</evidence>
<dbReference type="OrthoDB" id="3683809at2"/>
<dbReference type="Proteomes" id="UP000315369">
    <property type="component" value="Unassembled WGS sequence"/>
</dbReference>
<dbReference type="EMBL" id="VIFM01000050">
    <property type="protein sequence ID" value="TQF15143.1"/>
    <property type="molecule type" value="Genomic_DNA"/>
</dbReference>
<sequence length="202" mass="20685">MRATSWGVRGLVLVGLCGPLACGDGGGRQGRGTLEGQESGGMTIERPPEKVLITCPIGHGEAKYGTGVKVSPRDSAVSFQATVSNCVTVLGSAVTSATLGSEAPSLVRGISCADLARAGAGRQVVTWNTTETSTVLMSQSHVSVQDATTLVTQTGKVLSGKFQGATAVRTTTFLSTDIDNGCRSDEGLTFLKGPATFSVTYP</sequence>
<proteinExistence type="predicted"/>
<keyword evidence="2" id="KW-1185">Reference proteome</keyword>
<gene>
    <name evidence="1" type="ORF">FJV41_15130</name>
</gene>
<comment type="caution">
    <text evidence="1">The sequence shown here is derived from an EMBL/GenBank/DDBJ whole genome shotgun (WGS) entry which is preliminary data.</text>
</comment>
<protein>
    <submittedName>
        <fullName evidence="1">Uncharacterized protein</fullName>
    </submittedName>
</protein>